<dbReference type="InterPro" id="IPR009057">
    <property type="entry name" value="Homeodomain-like_sf"/>
</dbReference>
<keyword evidence="4" id="KW-0804">Transcription</keyword>
<sequence length="211" mass="24197">MSEIASIPSKRESTDDRRAAIARAARQLIVEKGVEGLRTRDIADRVGINVATLHYHVPTKEALIELVAESLKFEFMSQHVVRPRAHMDAMGRMDMEFVDFREMIEDRPDVMLVFSELIERARRDERIAVAIRPMLRKWRQILIDILSEGVRDGVYRADLDAEPAALMMMGAVVGFCRSGNKDFDGYERLVAELKRAIRNPNYQPQDTHSKD</sequence>
<evidence type="ECO:0000259" key="6">
    <source>
        <dbReference type="PROSITE" id="PS50977"/>
    </source>
</evidence>
<dbReference type="GO" id="GO:0000976">
    <property type="term" value="F:transcription cis-regulatory region binding"/>
    <property type="evidence" value="ECO:0007669"/>
    <property type="project" value="TreeGrafter"/>
</dbReference>
<dbReference type="InterPro" id="IPR001647">
    <property type="entry name" value="HTH_TetR"/>
</dbReference>
<keyword evidence="2" id="KW-0805">Transcription regulation</keyword>
<reference evidence="7" key="1">
    <citation type="submission" date="2020-07" db="EMBL/GenBank/DDBJ databases">
        <title>Huge and variable diversity of episymbiotic CPR bacteria and DPANN archaea in groundwater ecosystems.</title>
        <authorList>
            <person name="He C.Y."/>
            <person name="Keren R."/>
            <person name="Whittaker M."/>
            <person name="Farag I.F."/>
            <person name="Doudna J."/>
            <person name="Cate J.H.D."/>
            <person name="Banfield J.F."/>
        </authorList>
    </citation>
    <scope>NUCLEOTIDE SEQUENCE</scope>
    <source>
        <strain evidence="7">NC_groundwater_1586_Pr3_B-0.1um_66_15</strain>
    </source>
</reference>
<name>A0A933L6C1_9HYPH</name>
<dbReference type="GO" id="GO:0003700">
    <property type="term" value="F:DNA-binding transcription factor activity"/>
    <property type="evidence" value="ECO:0007669"/>
    <property type="project" value="TreeGrafter"/>
</dbReference>
<feature type="DNA-binding region" description="H-T-H motif" evidence="5">
    <location>
        <begin position="38"/>
        <end position="57"/>
    </location>
</feature>
<dbReference type="Pfam" id="PF00440">
    <property type="entry name" value="TetR_N"/>
    <property type="match status" value="1"/>
</dbReference>
<keyword evidence="3 5" id="KW-0238">DNA-binding</keyword>
<dbReference type="PROSITE" id="PS50977">
    <property type="entry name" value="HTH_TETR_2"/>
    <property type="match status" value="1"/>
</dbReference>
<gene>
    <name evidence="7" type="ORF">HY834_15455</name>
</gene>
<evidence type="ECO:0000256" key="2">
    <source>
        <dbReference type="ARBA" id="ARBA00023015"/>
    </source>
</evidence>
<dbReference type="Gene3D" id="1.10.357.10">
    <property type="entry name" value="Tetracycline Repressor, domain 2"/>
    <property type="match status" value="1"/>
</dbReference>
<evidence type="ECO:0000256" key="1">
    <source>
        <dbReference type="ARBA" id="ARBA00022491"/>
    </source>
</evidence>
<dbReference type="InterPro" id="IPR050109">
    <property type="entry name" value="HTH-type_TetR-like_transc_reg"/>
</dbReference>
<dbReference type="InterPro" id="IPR039538">
    <property type="entry name" value="BetI_C"/>
</dbReference>
<evidence type="ECO:0000256" key="5">
    <source>
        <dbReference type="PROSITE-ProRule" id="PRU00335"/>
    </source>
</evidence>
<dbReference type="EMBL" id="JACRAF010000045">
    <property type="protein sequence ID" value="MBI4923140.1"/>
    <property type="molecule type" value="Genomic_DNA"/>
</dbReference>
<dbReference type="AlphaFoldDB" id="A0A933L6C1"/>
<keyword evidence="1" id="KW-0678">Repressor</keyword>
<proteinExistence type="predicted"/>
<dbReference type="InterPro" id="IPR036271">
    <property type="entry name" value="Tet_transcr_reg_TetR-rel_C_sf"/>
</dbReference>
<dbReference type="SUPFAM" id="SSF46689">
    <property type="entry name" value="Homeodomain-like"/>
    <property type="match status" value="1"/>
</dbReference>
<dbReference type="Pfam" id="PF13977">
    <property type="entry name" value="TetR_C_6"/>
    <property type="match status" value="1"/>
</dbReference>
<evidence type="ECO:0000256" key="4">
    <source>
        <dbReference type="ARBA" id="ARBA00023163"/>
    </source>
</evidence>
<dbReference type="PANTHER" id="PTHR30055:SF234">
    <property type="entry name" value="HTH-TYPE TRANSCRIPTIONAL REGULATOR BETI"/>
    <property type="match status" value="1"/>
</dbReference>
<evidence type="ECO:0000313" key="8">
    <source>
        <dbReference type="Proteomes" id="UP000782610"/>
    </source>
</evidence>
<evidence type="ECO:0000256" key="3">
    <source>
        <dbReference type="ARBA" id="ARBA00023125"/>
    </source>
</evidence>
<dbReference type="Proteomes" id="UP000782610">
    <property type="component" value="Unassembled WGS sequence"/>
</dbReference>
<organism evidence="7 8">
    <name type="scientific">Devosia nanyangense</name>
    <dbReference type="NCBI Taxonomy" id="1228055"/>
    <lineage>
        <taxon>Bacteria</taxon>
        <taxon>Pseudomonadati</taxon>
        <taxon>Pseudomonadota</taxon>
        <taxon>Alphaproteobacteria</taxon>
        <taxon>Hyphomicrobiales</taxon>
        <taxon>Devosiaceae</taxon>
        <taxon>Devosia</taxon>
    </lineage>
</organism>
<dbReference type="SUPFAM" id="SSF48498">
    <property type="entry name" value="Tetracyclin repressor-like, C-terminal domain"/>
    <property type="match status" value="1"/>
</dbReference>
<protein>
    <submittedName>
        <fullName evidence="7">TetR/AcrR family transcriptional regulator</fullName>
    </submittedName>
</protein>
<comment type="caution">
    <text evidence="7">The sequence shown here is derived from an EMBL/GenBank/DDBJ whole genome shotgun (WGS) entry which is preliminary data.</text>
</comment>
<feature type="domain" description="HTH tetR-type" evidence="6">
    <location>
        <begin position="15"/>
        <end position="75"/>
    </location>
</feature>
<dbReference type="PANTHER" id="PTHR30055">
    <property type="entry name" value="HTH-TYPE TRANSCRIPTIONAL REGULATOR RUTR"/>
    <property type="match status" value="1"/>
</dbReference>
<dbReference type="PRINTS" id="PR00455">
    <property type="entry name" value="HTHTETR"/>
</dbReference>
<evidence type="ECO:0000313" key="7">
    <source>
        <dbReference type="EMBL" id="MBI4923140.1"/>
    </source>
</evidence>
<accession>A0A933L6C1</accession>